<evidence type="ECO:0000313" key="13">
    <source>
        <dbReference type="EnsemblMetazoa" id="ACOM028483-PA.1"/>
    </source>
</evidence>
<evidence type="ECO:0000256" key="1">
    <source>
        <dbReference type="ARBA" id="ARBA00004319"/>
    </source>
</evidence>
<dbReference type="FunFam" id="1.25.10.10:FF:001682">
    <property type="entry name" value="AGAP003488-PA"/>
    <property type="match status" value="1"/>
</dbReference>
<keyword evidence="11" id="KW-0472">Membrane</keyword>
<dbReference type="InterPro" id="IPR011989">
    <property type="entry name" value="ARM-like"/>
</dbReference>
<sequence length="1101" mass="118945">MDLPVWKLALVLSVLVGSISTKAGTGSNAPKFVATHEWQELQEGQPIPQGLHVRINLTTGKKEAKLLDPADGGPSTDSSLSMVPGEELKDHPAAGTGAASDPQTVAGMKLEALREALKDIPANTYEEDEAEGGEAVGSRFKSYEQIKQELKDANVELKSDSEIMTDLFARFERALQHTPADRQELDVLFEDLEYLAHQIDNALQFIDRGGVEKIVWPSLNRTGDVQTRTRALKLLGTIVQNNPKAKVALVERNGGPNLLSALGRATTTDEISAALYAFGGLVRKFPFAQKQLLTPHGYSVLYGVWEKKVELKVKVKVLQLIADVLVDYRSAIAATGENDATTREQYRSTKLLEGLERTEFCKHSAAFFHQHKAALIPEDNLTDETVKALHACRHQLCHEPWSQCPLFRHTLLVLRNNLDHRLDEDVELVEYRREIKRSIDELVVDLYALQYGRLFRSLAALGKLLDVLEQIYADGTLARVRHRPDKPIVQRDELVLEVDGPIVPPDELRLHLVRLEDGQHAPVPHHTLALQNVLRVPERPEPGPAVPVKPAEVELAQVAPIVHVVQQKVHILRRAEPCKKGRSRGVGDGIAARPRGVLCRCSDGLCPCATVLALHNTTPLFRLLRLIGDDLHLDLIIFGDGGGRFLLLLLLLLLSLGALLLAVSNWRPTTSTSIAPAPSASFWGVTLAVVVVASAVTTFDASSSSTASARGVLCSLTRDSRFFSIVTGVATMPRKPLKSSRARFGLSMTGSSEVDSGVMSLRLRVADPGVRSSILSLPISEPTVTFMLEMESLCGSAVERRGCVNQMSLIGRVDRRPEMERSGRPMSDSPAVGVDGASTFGERFFSDSSPAAAAAATVFLFGEPAVCSGSAVAVPPLGFGCVFPLALNGLTRACACGAAFGIFDLAALEREGVAEPSSISHGSSSSDSISSPSEQNPLRVFSVSSELSRLVVFSDFGCCCVSIVFWEPFVADRFVALFAEAAGCCCCFMPYIWSDWTCFCPDDPSVAPAVPGYTTAVCGTVPSLPGVPKPPPLPIATGICDCLAPPPFAARPTDPPAPVVPLPLVAVGVVVAPAGMLPNPWYTCGVRRPDVVWFETCSDIF</sequence>
<keyword evidence="5 12" id="KW-0732">Signal</keyword>
<evidence type="ECO:0000256" key="3">
    <source>
        <dbReference type="ARBA" id="ARBA00015352"/>
    </source>
</evidence>
<dbReference type="VEuPathDB" id="VectorBase:ACON2_031686"/>
<name>A0A8W7PA56_ANOCL</name>
<protein>
    <recommendedName>
        <fullName evidence="3">Nucleotide exchange factor SIL1</fullName>
    </recommendedName>
</protein>
<dbReference type="EnsemblMetazoa" id="ACOM028483-RA">
    <property type="protein sequence ID" value="ACOM028483-PA.1"/>
    <property type="gene ID" value="ACOM028483"/>
</dbReference>
<dbReference type="GO" id="GO:0000774">
    <property type="term" value="F:adenyl-nucleotide exchange factor activity"/>
    <property type="evidence" value="ECO:0007669"/>
    <property type="project" value="TreeGrafter"/>
</dbReference>
<keyword evidence="9" id="KW-0325">Glycoprotein</keyword>
<dbReference type="Proteomes" id="UP000075882">
    <property type="component" value="Unassembled WGS sequence"/>
</dbReference>
<evidence type="ECO:0000256" key="11">
    <source>
        <dbReference type="SAM" id="Phobius"/>
    </source>
</evidence>
<feature type="signal peptide" evidence="12">
    <location>
        <begin position="1"/>
        <end position="21"/>
    </location>
</feature>
<keyword evidence="7" id="KW-0653">Protein transport</keyword>
<reference evidence="13" key="1">
    <citation type="submission" date="2022-08" db="UniProtKB">
        <authorList>
            <consortium name="EnsemblMetazoa"/>
        </authorList>
    </citation>
    <scope>IDENTIFICATION</scope>
</reference>
<evidence type="ECO:0000256" key="6">
    <source>
        <dbReference type="ARBA" id="ARBA00022824"/>
    </source>
</evidence>
<dbReference type="PANTHER" id="PTHR19316:SF35">
    <property type="entry name" value="NUCLEOTIDE EXCHANGE FACTOR SIL1"/>
    <property type="match status" value="1"/>
</dbReference>
<keyword evidence="6" id="KW-0256">Endoplasmic reticulum</keyword>
<dbReference type="GO" id="GO:0005788">
    <property type="term" value="C:endoplasmic reticulum lumen"/>
    <property type="evidence" value="ECO:0007669"/>
    <property type="project" value="UniProtKB-SubCell"/>
</dbReference>
<dbReference type="AlphaFoldDB" id="A0A8W7PA56"/>
<evidence type="ECO:0000256" key="7">
    <source>
        <dbReference type="ARBA" id="ARBA00022927"/>
    </source>
</evidence>
<evidence type="ECO:0000256" key="9">
    <source>
        <dbReference type="ARBA" id="ARBA00023180"/>
    </source>
</evidence>
<evidence type="ECO:0000256" key="2">
    <source>
        <dbReference type="ARBA" id="ARBA00010588"/>
    </source>
</evidence>
<proteinExistence type="inferred from homology"/>
<evidence type="ECO:0000256" key="5">
    <source>
        <dbReference type="ARBA" id="ARBA00022729"/>
    </source>
</evidence>
<feature type="region of interest" description="Disordered" evidence="10">
    <location>
        <begin position="64"/>
        <end position="102"/>
    </location>
</feature>
<evidence type="ECO:0000256" key="10">
    <source>
        <dbReference type="SAM" id="MobiDB-lite"/>
    </source>
</evidence>
<keyword evidence="11" id="KW-1133">Transmembrane helix</keyword>
<organism evidence="13">
    <name type="scientific">Anopheles coluzzii</name>
    <name type="common">African malaria mosquito</name>
    <dbReference type="NCBI Taxonomy" id="1518534"/>
    <lineage>
        <taxon>Eukaryota</taxon>
        <taxon>Metazoa</taxon>
        <taxon>Ecdysozoa</taxon>
        <taxon>Arthropoda</taxon>
        <taxon>Hexapoda</taxon>
        <taxon>Insecta</taxon>
        <taxon>Pterygota</taxon>
        <taxon>Neoptera</taxon>
        <taxon>Endopterygota</taxon>
        <taxon>Diptera</taxon>
        <taxon>Nematocera</taxon>
        <taxon>Culicoidea</taxon>
        <taxon>Culicidae</taxon>
        <taxon>Anophelinae</taxon>
        <taxon>Anopheles</taxon>
    </lineage>
</organism>
<accession>A0A8W7PA56</accession>
<comment type="similarity">
    <text evidence="2">Belongs to the SIL1 family.</text>
</comment>
<dbReference type="Gene3D" id="1.25.10.10">
    <property type="entry name" value="Leucine-rich Repeat Variant"/>
    <property type="match status" value="1"/>
</dbReference>
<keyword evidence="8" id="KW-0811">Translocation</keyword>
<dbReference type="GO" id="GO:0015031">
    <property type="term" value="P:protein transport"/>
    <property type="evidence" value="ECO:0007669"/>
    <property type="project" value="UniProtKB-KW"/>
</dbReference>
<dbReference type="InterPro" id="IPR016024">
    <property type="entry name" value="ARM-type_fold"/>
</dbReference>
<feature type="transmembrane region" description="Helical" evidence="11">
    <location>
        <begin position="675"/>
        <end position="696"/>
    </location>
</feature>
<feature type="chain" id="PRO_5036457628" description="Nucleotide exchange factor SIL1" evidence="12">
    <location>
        <begin position="22"/>
        <end position="1101"/>
    </location>
</feature>
<dbReference type="SUPFAM" id="SSF48371">
    <property type="entry name" value="ARM repeat"/>
    <property type="match status" value="1"/>
</dbReference>
<comment type="subcellular location">
    <subcellularLocation>
        <location evidence="1">Endoplasmic reticulum lumen</location>
    </subcellularLocation>
</comment>
<keyword evidence="4" id="KW-0813">Transport</keyword>
<evidence type="ECO:0000256" key="8">
    <source>
        <dbReference type="ARBA" id="ARBA00023010"/>
    </source>
</evidence>
<keyword evidence="11" id="KW-0812">Transmembrane</keyword>
<evidence type="ECO:0000256" key="4">
    <source>
        <dbReference type="ARBA" id="ARBA00022448"/>
    </source>
</evidence>
<dbReference type="PANTHER" id="PTHR19316">
    <property type="entry name" value="PROTEIN FOLDING REGULATOR"/>
    <property type="match status" value="1"/>
</dbReference>
<feature type="transmembrane region" description="Helical" evidence="11">
    <location>
        <begin position="645"/>
        <end position="663"/>
    </location>
</feature>
<evidence type="ECO:0000256" key="12">
    <source>
        <dbReference type="SAM" id="SignalP"/>
    </source>
</evidence>
<dbReference type="InterPro" id="IPR050693">
    <property type="entry name" value="Hsp70_NEF-Inhibitors"/>
</dbReference>